<proteinExistence type="predicted"/>
<dbReference type="EMBL" id="CM042012">
    <property type="protein sequence ID" value="KAI3750506.1"/>
    <property type="molecule type" value="Genomic_DNA"/>
</dbReference>
<evidence type="ECO:0000313" key="2">
    <source>
        <dbReference type="Proteomes" id="UP001055811"/>
    </source>
</evidence>
<accession>A0ACB9DW90</accession>
<evidence type="ECO:0000313" key="1">
    <source>
        <dbReference type="EMBL" id="KAI3750506.1"/>
    </source>
</evidence>
<name>A0ACB9DW90_CICIN</name>
<keyword evidence="2" id="KW-1185">Reference proteome</keyword>
<dbReference type="Proteomes" id="UP001055811">
    <property type="component" value="Linkage Group LG04"/>
</dbReference>
<gene>
    <name evidence="1" type="ORF">L2E82_21145</name>
</gene>
<organism evidence="1 2">
    <name type="scientific">Cichorium intybus</name>
    <name type="common">Chicory</name>
    <dbReference type="NCBI Taxonomy" id="13427"/>
    <lineage>
        <taxon>Eukaryota</taxon>
        <taxon>Viridiplantae</taxon>
        <taxon>Streptophyta</taxon>
        <taxon>Embryophyta</taxon>
        <taxon>Tracheophyta</taxon>
        <taxon>Spermatophyta</taxon>
        <taxon>Magnoliopsida</taxon>
        <taxon>eudicotyledons</taxon>
        <taxon>Gunneridae</taxon>
        <taxon>Pentapetalae</taxon>
        <taxon>asterids</taxon>
        <taxon>campanulids</taxon>
        <taxon>Asterales</taxon>
        <taxon>Asteraceae</taxon>
        <taxon>Cichorioideae</taxon>
        <taxon>Cichorieae</taxon>
        <taxon>Cichoriinae</taxon>
        <taxon>Cichorium</taxon>
    </lineage>
</organism>
<reference evidence="1 2" key="2">
    <citation type="journal article" date="2022" name="Mol. Ecol. Resour.">
        <title>The genomes of chicory, endive, great burdock and yacon provide insights into Asteraceae paleo-polyploidization history and plant inulin production.</title>
        <authorList>
            <person name="Fan W."/>
            <person name="Wang S."/>
            <person name="Wang H."/>
            <person name="Wang A."/>
            <person name="Jiang F."/>
            <person name="Liu H."/>
            <person name="Zhao H."/>
            <person name="Xu D."/>
            <person name="Zhang Y."/>
        </authorList>
    </citation>
    <scope>NUCLEOTIDE SEQUENCE [LARGE SCALE GENOMIC DNA]</scope>
    <source>
        <strain evidence="2">cv. Punajuju</strain>
        <tissue evidence="1">Leaves</tissue>
    </source>
</reference>
<comment type="caution">
    <text evidence="1">The sequence shown here is derived from an EMBL/GenBank/DDBJ whole genome shotgun (WGS) entry which is preliminary data.</text>
</comment>
<reference evidence="2" key="1">
    <citation type="journal article" date="2022" name="Mol. Ecol. Resour.">
        <title>The genomes of chicory, endive, great burdock and yacon provide insights into Asteraceae palaeo-polyploidization history and plant inulin production.</title>
        <authorList>
            <person name="Fan W."/>
            <person name="Wang S."/>
            <person name="Wang H."/>
            <person name="Wang A."/>
            <person name="Jiang F."/>
            <person name="Liu H."/>
            <person name="Zhao H."/>
            <person name="Xu D."/>
            <person name="Zhang Y."/>
        </authorList>
    </citation>
    <scope>NUCLEOTIDE SEQUENCE [LARGE SCALE GENOMIC DNA]</scope>
    <source>
        <strain evidence="2">cv. Punajuju</strain>
    </source>
</reference>
<sequence length="72" mass="8355">MDRSGFSTLMRVMASNQQLVSDLVRSWIHISVFMRDVIYWQVFLSKEQKVVVGLEDLAANHDVMQIVEVLED</sequence>
<protein>
    <submittedName>
        <fullName evidence="1">Uncharacterized protein</fullName>
    </submittedName>
</protein>